<feature type="transmembrane region" description="Helical" evidence="6">
    <location>
        <begin position="22"/>
        <end position="55"/>
    </location>
</feature>
<evidence type="ECO:0000256" key="1">
    <source>
        <dbReference type="ARBA" id="ARBA00004651"/>
    </source>
</evidence>
<dbReference type="EMBL" id="JBHRZT010000031">
    <property type="protein sequence ID" value="MFC3883455.1"/>
    <property type="molecule type" value="Genomic_DNA"/>
</dbReference>
<dbReference type="Pfam" id="PF02361">
    <property type="entry name" value="CbiQ"/>
    <property type="match status" value="1"/>
</dbReference>
<accession>A0ABV8B2H7</accession>
<evidence type="ECO:0000256" key="3">
    <source>
        <dbReference type="ARBA" id="ARBA00022692"/>
    </source>
</evidence>
<keyword evidence="4 6" id="KW-1133">Transmembrane helix</keyword>
<dbReference type="PANTHER" id="PTHR43723">
    <property type="entry name" value="COBALT TRANSPORT PROTEIN CBIQ"/>
    <property type="match status" value="1"/>
</dbReference>
<dbReference type="RefSeq" id="WP_377913953.1">
    <property type="nucleotide sequence ID" value="NZ_JBHRZT010000031.1"/>
</dbReference>
<evidence type="ECO:0000256" key="2">
    <source>
        <dbReference type="ARBA" id="ARBA00022475"/>
    </source>
</evidence>
<reference evidence="8" key="1">
    <citation type="journal article" date="2019" name="Int. J. Syst. Evol. Microbiol.">
        <title>The Global Catalogue of Microorganisms (GCM) 10K type strain sequencing project: providing services to taxonomists for standard genome sequencing and annotation.</title>
        <authorList>
            <consortium name="The Broad Institute Genomics Platform"/>
            <consortium name="The Broad Institute Genome Sequencing Center for Infectious Disease"/>
            <person name="Wu L."/>
            <person name="Ma J."/>
        </authorList>
    </citation>
    <scope>NUCLEOTIDE SEQUENCE [LARGE SCALE GENOMIC DNA]</scope>
    <source>
        <strain evidence="8">CCUG 61889</strain>
    </source>
</reference>
<feature type="transmembrane region" description="Helical" evidence="6">
    <location>
        <begin position="191"/>
        <end position="208"/>
    </location>
</feature>
<comment type="subcellular location">
    <subcellularLocation>
        <location evidence="1">Cell membrane</location>
        <topology evidence="1">Multi-pass membrane protein</topology>
    </subcellularLocation>
</comment>
<feature type="transmembrane region" description="Helical" evidence="6">
    <location>
        <begin position="62"/>
        <end position="85"/>
    </location>
</feature>
<evidence type="ECO:0000256" key="5">
    <source>
        <dbReference type="ARBA" id="ARBA00023136"/>
    </source>
</evidence>
<evidence type="ECO:0000256" key="6">
    <source>
        <dbReference type="SAM" id="Phobius"/>
    </source>
</evidence>
<name>A0ABV8B2H7_9BACI</name>
<keyword evidence="8" id="KW-1185">Reference proteome</keyword>
<feature type="transmembrane region" description="Helical" evidence="6">
    <location>
        <begin position="154"/>
        <end position="170"/>
    </location>
</feature>
<feature type="transmembrane region" description="Helical" evidence="6">
    <location>
        <begin position="239"/>
        <end position="258"/>
    </location>
</feature>
<dbReference type="InterPro" id="IPR012809">
    <property type="entry name" value="ECF_CbiQ"/>
</dbReference>
<proteinExistence type="predicted"/>
<keyword evidence="3 6" id="KW-0812">Transmembrane</keyword>
<evidence type="ECO:0000313" key="8">
    <source>
        <dbReference type="Proteomes" id="UP001595752"/>
    </source>
</evidence>
<dbReference type="NCBIfam" id="TIGR02454">
    <property type="entry name" value="ECF_T_CbiQ"/>
    <property type="match status" value="1"/>
</dbReference>
<feature type="transmembrane region" description="Helical" evidence="6">
    <location>
        <begin position="116"/>
        <end position="134"/>
    </location>
</feature>
<keyword evidence="5 6" id="KW-0472">Membrane</keyword>
<evidence type="ECO:0000313" key="7">
    <source>
        <dbReference type="EMBL" id="MFC3883455.1"/>
    </source>
</evidence>
<comment type="caution">
    <text evidence="7">The sequence shown here is derived from an EMBL/GenBank/DDBJ whole genome shotgun (WGS) entry which is preliminary data.</text>
</comment>
<dbReference type="Proteomes" id="UP001595752">
    <property type="component" value="Unassembled WGS sequence"/>
</dbReference>
<keyword evidence="2" id="KW-1003">Cell membrane</keyword>
<evidence type="ECO:0000256" key="4">
    <source>
        <dbReference type="ARBA" id="ARBA00022989"/>
    </source>
</evidence>
<dbReference type="CDD" id="cd16914">
    <property type="entry name" value="EcfT"/>
    <property type="match status" value="1"/>
</dbReference>
<dbReference type="InterPro" id="IPR003339">
    <property type="entry name" value="ABC/ECF_trnsptr_transmembrane"/>
</dbReference>
<protein>
    <submittedName>
        <fullName evidence="7">Cobalt ECF transporter T component CbiQ</fullName>
    </submittedName>
</protein>
<dbReference type="PANTHER" id="PTHR43723:SF1">
    <property type="entry name" value="COBALT TRANSPORT PROTEIN CBIQ"/>
    <property type="match status" value="1"/>
</dbReference>
<gene>
    <name evidence="7" type="primary">cbiQ</name>
    <name evidence="7" type="ORF">ACFOU2_07965</name>
</gene>
<dbReference type="InterPro" id="IPR052770">
    <property type="entry name" value="Cobalt_transport_CbiQ"/>
</dbReference>
<sequence length="262" mass="30039">MLLIDKYAYFNRLQNVHPVEKMTLSLCLLLFVLIVKDPLVSFIAFIVMSVFTVVIARIPLSYYIKLLVLPLFFLFSGMITILISFADGHTVISEVIWSTYIGNWQICISKESLKRAVNLVFVVLSSVSCLYFLTLTTPLTAILDVLRKLKLPPLFIELITLTYRFIFVFLEESVKIYQAQSSRMGYITIRQGMKSLGLLISVLFLKVFERTKQLSMAMNSRGYEDEILLFNQSYRYSSVSWFIITVIFAGMAIVYVQFGGSL</sequence>
<organism evidence="7 8">
    <name type="scientific">Bacillus songklensis</name>
    <dbReference type="NCBI Taxonomy" id="1069116"/>
    <lineage>
        <taxon>Bacteria</taxon>
        <taxon>Bacillati</taxon>
        <taxon>Bacillota</taxon>
        <taxon>Bacilli</taxon>
        <taxon>Bacillales</taxon>
        <taxon>Bacillaceae</taxon>
        <taxon>Bacillus</taxon>
    </lineage>
</organism>